<name>A0A2T8TCR8_SALER</name>
<dbReference type="AlphaFoldDB" id="A0A2T8TCR8"/>
<evidence type="ECO:0000313" key="1">
    <source>
        <dbReference type="EMBL" id="PVI99416.1"/>
    </source>
</evidence>
<reference evidence="1 2" key="1">
    <citation type="submission" date="2018-04" db="EMBL/GenBank/DDBJ databases">
        <title>Serotype diversity and antimicrobial resistance among Salmonella enterica isolated from patients at an equine referral hospital.</title>
        <authorList>
            <person name="Leon I.M."/>
            <person name="Lawhon S.D."/>
            <person name="Norman K.N."/>
            <person name="Threadgill D.S."/>
            <person name="Ohta N."/>
            <person name="Vinasco J."/>
            <person name="Scott H.M."/>
        </authorList>
    </citation>
    <scope>NUCLEOTIDE SEQUENCE [LARGE SCALE GENOMIC DNA]</scope>
    <source>
        <strain evidence="1 2">235</strain>
    </source>
</reference>
<protein>
    <submittedName>
        <fullName evidence="1">Uncharacterized protein</fullName>
    </submittedName>
</protein>
<organism evidence="1 2">
    <name type="scientific">Salmonella enterica</name>
    <name type="common">Salmonella choleraesuis</name>
    <dbReference type="NCBI Taxonomy" id="28901"/>
    <lineage>
        <taxon>Bacteria</taxon>
        <taxon>Pseudomonadati</taxon>
        <taxon>Pseudomonadota</taxon>
        <taxon>Gammaproteobacteria</taxon>
        <taxon>Enterobacterales</taxon>
        <taxon>Enterobacteriaceae</taxon>
        <taxon>Salmonella</taxon>
    </lineage>
</organism>
<sequence length="681" mass="75874">MPRPVGNKEYVLIDMSFMQDETVQKAVNVNNRSFQTINSADPPLIGYSSSTSTLNDLLDRAENRSFQSVSLEYRDASSRSSSTLTLNDTLDSAKNRLFQPVNSDGLGLITRNSSTLTLNNLLDSVAGNELTVHHRQTGSQFSLNDLLDAMGTEAAVSETADNQYGDCIIKIPHDRTPADNDEVKNIEARNTCVTIPEEMLSLRTEVATNNDVCLDIDAKILKILTCHYQYQLDAIIGDIMPAESDNAEKVRQIMRMYAEQYRLVYEKSGCFYKAYMSLHKCVENLLPYSFRAGGNISFHLFLQALFFDGEYNNADLKRESITTEPTAPITMKPDAFFNSVLSLNLSQVKLFGDIISALLFHFPSIFYQYPKLRDEINQCIEKRTVTGSVVARLTLCLASTLLAIAPLVMLSGAMQAGTILRHVGRGISYIDIPIVLTVLGESWYQAYKYGSSGNEKAAQKFIAQEATFKTTQRVLSQGLSLFSSLSGSIMRSIGKGTAPEMMLMFIINTLNLFLHQNPYEGTSVGAKALKRAAYLAGNEAITVQTIALLVDLKSTGAITQRLFNCSDRLVYMINLRRTRPKDQAHILKEVISACSRGHRAILQEKDKQRCLTAIDHIYNGDFNLALLEGLPEEFTVFLTYLNTLRKRDVSCLSLGNEVNEKIIAALIKVLSFRETVLLENT</sequence>
<comment type="caution">
    <text evidence="1">The sequence shown here is derived from an EMBL/GenBank/DDBJ whole genome shotgun (WGS) entry which is preliminary data.</text>
</comment>
<accession>A0A2T8TCR8</accession>
<proteinExistence type="predicted"/>
<dbReference type="EMBL" id="QDLQ01000003">
    <property type="protein sequence ID" value="PVI99416.1"/>
    <property type="molecule type" value="Genomic_DNA"/>
</dbReference>
<evidence type="ECO:0000313" key="2">
    <source>
        <dbReference type="Proteomes" id="UP000245912"/>
    </source>
</evidence>
<gene>
    <name evidence="1" type="ORF">C4860_04690</name>
</gene>
<dbReference type="Proteomes" id="UP000245912">
    <property type="component" value="Unassembled WGS sequence"/>
</dbReference>